<protein>
    <submittedName>
        <fullName evidence="5">U2 snRNP-specific A protein</fullName>
    </submittedName>
</protein>
<evidence type="ECO:0000313" key="5">
    <source>
        <dbReference type="EMBL" id="KAJ1614704.1"/>
    </source>
</evidence>
<feature type="compositionally biased region" description="Acidic residues" evidence="4">
    <location>
        <begin position="292"/>
        <end position="310"/>
    </location>
</feature>
<organism evidence="5 6">
    <name type="scientific">Cryptosporidium canis</name>
    <dbReference type="NCBI Taxonomy" id="195482"/>
    <lineage>
        <taxon>Eukaryota</taxon>
        <taxon>Sar</taxon>
        <taxon>Alveolata</taxon>
        <taxon>Apicomplexa</taxon>
        <taxon>Conoidasida</taxon>
        <taxon>Coccidia</taxon>
        <taxon>Eucoccidiorida</taxon>
        <taxon>Eimeriorina</taxon>
        <taxon>Cryptosporidiidae</taxon>
        <taxon>Cryptosporidium</taxon>
    </lineage>
</organism>
<evidence type="ECO:0000313" key="6">
    <source>
        <dbReference type="Proteomes" id="UP001071777"/>
    </source>
</evidence>
<feature type="compositionally biased region" description="Acidic residues" evidence="4">
    <location>
        <begin position="239"/>
        <end position="277"/>
    </location>
</feature>
<sequence>MEASIRSRLRKQDLVLPDEEVPNSQDSSINSIDYSEVKELVLDGVKLRELTQQDSEFLGRFTGLQYLSLNATGLQRLDNFPLLDHLKVLEVQDNHISGGLDVLQNYKNLRCLLLGGNKIRDFSELAVLKELPKLETLSLLLNPIAEKNSESYRSIVFDTLPNLQILDEMNKEGKEVEGYCYDEEEVEVIDDDTEGGEEEESRLHATSSGFPEDDDDEDDFDDEDDDDVGRVDLKQFYENEIEDDDDDFEPGEAEFNGVEDFEEEEEEEEEDEEDDENDVHASSPKRQRIEHDDDDDEEEEDEEEEEEDDE</sequence>
<feature type="compositionally biased region" description="Basic and acidic residues" evidence="4">
    <location>
        <begin position="228"/>
        <end position="237"/>
    </location>
</feature>
<dbReference type="PANTHER" id="PTHR11375">
    <property type="entry name" value="ACIDIC LEUCINE-RICH NUCLEAR PHOSPHOPROTEIN 32"/>
    <property type="match status" value="1"/>
</dbReference>
<keyword evidence="1" id="KW-0433">Leucine-rich repeat</keyword>
<name>A0ABQ8PDG7_9CRYT</name>
<feature type="compositionally biased region" description="Acidic residues" evidence="4">
    <location>
        <begin position="187"/>
        <end position="200"/>
    </location>
</feature>
<dbReference type="InterPro" id="IPR032675">
    <property type="entry name" value="LRR_dom_sf"/>
</dbReference>
<dbReference type="Gene3D" id="3.80.10.10">
    <property type="entry name" value="Ribonuclease Inhibitor"/>
    <property type="match status" value="1"/>
</dbReference>
<dbReference type="PROSITE" id="PS51450">
    <property type="entry name" value="LRR"/>
    <property type="match status" value="1"/>
</dbReference>
<dbReference type="InterPro" id="IPR001611">
    <property type="entry name" value="Leu-rich_rpt"/>
</dbReference>
<feature type="region of interest" description="Disordered" evidence="4">
    <location>
        <begin position="187"/>
        <end position="310"/>
    </location>
</feature>
<evidence type="ECO:0000256" key="3">
    <source>
        <dbReference type="ARBA" id="ARBA00025777"/>
    </source>
</evidence>
<comment type="caution">
    <text evidence="5">The sequence shown here is derived from an EMBL/GenBank/DDBJ whole genome shotgun (WGS) entry which is preliminary data.</text>
</comment>
<accession>A0ABQ8PDG7</accession>
<comment type="similarity">
    <text evidence="3">Belongs to the ANP32 family.</text>
</comment>
<dbReference type="Pfam" id="PF14580">
    <property type="entry name" value="LRR_9"/>
    <property type="match status" value="1"/>
</dbReference>
<dbReference type="EMBL" id="JAPCXB010000018">
    <property type="protein sequence ID" value="KAJ1614704.1"/>
    <property type="molecule type" value="Genomic_DNA"/>
</dbReference>
<keyword evidence="6" id="KW-1185">Reference proteome</keyword>
<gene>
    <name evidence="5" type="ORF">OJ252_526</name>
</gene>
<dbReference type="InterPro" id="IPR045081">
    <property type="entry name" value="AN32"/>
</dbReference>
<proteinExistence type="inferred from homology"/>
<dbReference type="Proteomes" id="UP001071777">
    <property type="component" value="Unassembled WGS sequence"/>
</dbReference>
<reference evidence="5" key="1">
    <citation type="submission" date="2022-10" db="EMBL/GenBank/DDBJ databases">
        <title>Adaptive evolution leads to modifications in subtelomeric GC content in a zoonotic Cryptosporidium species.</title>
        <authorList>
            <person name="Li J."/>
            <person name="Feng Y."/>
            <person name="Xiao L."/>
        </authorList>
    </citation>
    <scope>NUCLEOTIDE SEQUENCE</scope>
    <source>
        <strain evidence="5">25894</strain>
    </source>
</reference>
<dbReference type="SUPFAM" id="SSF52058">
    <property type="entry name" value="L domain-like"/>
    <property type="match status" value="1"/>
</dbReference>
<feature type="compositionally biased region" description="Acidic residues" evidence="4">
    <location>
        <begin position="211"/>
        <end position="227"/>
    </location>
</feature>
<evidence type="ECO:0000256" key="4">
    <source>
        <dbReference type="SAM" id="MobiDB-lite"/>
    </source>
</evidence>
<keyword evidence="2" id="KW-0677">Repeat</keyword>
<evidence type="ECO:0000256" key="1">
    <source>
        <dbReference type="ARBA" id="ARBA00022614"/>
    </source>
</evidence>
<dbReference type="PANTHER" id="PTHR11375:SF0">
    <property type="entry name" value="ACIDIC LEUCINE-RICH NUCLEAR PHOSPHOPROTEIN 32 FAMILY MEMBER A"/>
    <property type="match status" value="1"/>
</dbReference>
<evidence type="ECO:0000256" key="2">
    <source>
        <dbReference type="ARBA" id="ARBA00022737"/>
    </source>
</evidence>